<dbReference type="EMBL" id="LN554846">
    <property type="protein sequence ID" value="CED71414.1"/>
    <property type="molecule type" value="Genomic_DNA"/>
</dbReference>
<dbReference type="STRING" id="80852.AWOD_I_1336"/>
<reference evidence="2" key="1">
    <citation type="submission" date="2014-09" db="EMBL/GenBank/DDBJ databases">
        <authorList>
            <person name="Hjerde E."/>
        </authorList>
    </citation>
    <scope>NUCLEOTIDE SEQUENCE [LARGE SCALE GENOMIC DNA]</scope>
    <source>
        <strain evidence="2">06/09/139</strain>
    </source>
</reference>
<dbReference type="HOGENOM" id="CLU_218113_0_0_6"/>
<protein>
    <submittedName>
        <fullName evidence="1">Uncharacterized protein</fullName>
    </submittedName>
</protein>
<accession>A0A090KIP8</accession>
<gene>
    <name evidence="1" type="ORF">AWOD_I_1336</name>
</gene>
<name>A0A090KIP8_9GAMM</name>
<evidence type="ECO:0000313" key="2">
    <source>
        <dbReference type="Proteomes" id="UP000032427"/>
    </source>
</evidence>
<sequence>MGTVIGLVLLALIAYMVRKKTGLHLHRWIEKKYQEYEDSKK</sequence>
<dbReference type="KEGG" id="awd:AWOD_I_1336"/>
<dbReference type="PATRIC" id="fig|80852.17.peg.1374"/>
<organism evidence="1 2">
    <name type="scientific">Aliivibrio wodanis</name>
    <dbReference type="NCBI Taxonomy" id="80852"/>
    <lineage>
        <taxon>Bacteria</taxon>
        <taxon>Pseudomonadati</taxon>
        <taxon>Pseudomonadota</taxon>
        <taxon>Gammaproteobacteria</taxon>
        <taxon>Vibrionales</taxon>
        <taxon>Vibrionaceae</taxon>
        <taxon>Aliivibrio</taxon>
    </lineage>
</organism>
<evidence type="ECO:0000313" key="1">
    <source>
        <dbReference type="EMBL" id="CED71414.1"/>
    </source>
</evidence>
<dbReference type="Proteomes" id="UP000032427">
    <property type="component" value="Chromosome 1"/>
</dbReference>
<dbReference type="AlphaFoldDB" id="A0A090KIP8"/>
<keyword evidence="2" id="KW-1185">Reference proteome</keyword>
<proteinExistence type="predicted"/>